<dbReference type="GO" id="GO:0006754">
    <property type="term" value="P:ATP biosynthetic process"/>
    <property type="evidence" value="ECO:0007669"/>
    <property type="project" value="TreeGrafter"/>
</dbReference>
<accession>A0A848KTK4</accession>
<organism evidence="2 3">
    <name type="scientific">Gordonia asplenii</name>
    <dbReference type="NCBI Taxonomy" id="2725283"/>
    <lineage>
        <taxon>Bacteria</taxon>
        <taxon>Bacillati</taxon>
        <taxon>Actinomycetota</taxon>
        <taxon>Actinomycetes</taxon>
        <taxon>Mycobacteriales</taxon>
        <taxon>Gordoniaceae</taxon>
        <taxon>Gordonia</taxon>
    </lineage>
</organism>
<dbReference type="Proteomes" id="UP000550729">
    <property type="component" value="Unassembled WGS sequence"/>
</dbReference>
<reference evidence="2 3" key="1">
    <citation type="submission" date="2020-04" db="EMBL/GenBank/DDBJ databases">
        <title>Gordonia sp. nov. TBRC 11910.</title>
        <authorList>
            <person name="Suriyachadkun C."/>
        </authorList>
    </citation>
    <scope>NUCLEOTIDE SEQUENCE [LARGE SCALE GENOMIC DNA]</scope>
    <source>
        <strain evidence="2 3">TBRC 11910</strain>
    </source>
</reference>
<dbReference type="AlphaFoldDB" id="A0A848KTK4"/>
<dbReference type="PANTHER" id="PTHR21340">
    <property type="entry name" value="DIADENOSINE 5,5-P1,P4-TETRAPHOSPHATE PYROPHOSPHOHYDROLASE MUTT"/>
    <property type="match status" value="1"/>
</dbReference>
<sequence>MAVPRSRLPSAGILLFRLRAGAPEFLIVHPGGPLWSKKDSGAWSIPKGEYRPGDDPLEAARREFTEETGFPVPDGPLIELGDVTLKSGKVVTGYALEGDIDEKAIASNTFEMEWPPRSGRTQSFPEVDKASWATFAAARRKLNPAQGEFLIRLLSVELPS</sequence>
<dbReference type="RefSeq" id="WP_170192722.1">
    <property type="nucleotide sequence ID" value="NZ_JABBNB010000002.1"/>
</dbReference>
<dbReference type="GO" id="GO:0006167">
    <property type="term" value="P:AMP biosynthetic process"/>
    <property type="evidence" value="ECO:0007669"/>
    <property type="project" value="TreeGrafter"/>
</dbReference>
<dbReference type="EMBL" id="JABBNB010000002">
    <property type="protein sequence ID" value="NMO00215.1"/>
    <property type="molecule type" value="Genomic_DNA"/>
</dbReference>
<dbReference type="Gene3D" id="3.90.79.10">
    <property type="entry name" value="Nucleoside Triphosphate Pyrophosphohydrolase"/>
    <property type="match status" value="1"/>
</dbReference>
<evidence type="ECO:0000313" key="2">
    <source>
        <dbReference type="EMBL" id="NMO00215.1"/>
    </source>
</evidence>
<dbReference type="GO" id="GO:0004081">
    <property type="term" value="F:bis(5'-nucleosyl)-tetraphosphatase (asymmetrical) activity"/>
    <property type="evidence" value="ECO:0007669"/>
    <property type="project" value="TreeGrafter"/>
</dbReference>
<dbReference type="InterPro" id="IPR051325">
    <property type="entry name" value="Nudix_hydrolase_domain"/>
</dbReference>
<dbReference type="Pfam" id="PF00293">
    <property type="entry name" value="NUDIX"/>
    <property type="match status" value="1"/>
</dbReference>
<name>A0A848KTK4_9ACTN</name>
<dbReference type="InterPro" id="IPR015797">
    <property type="entry name" value="NUDIX_hydrolase-like_dom_sf"/>
</dbReference>
<dbReference type="PANTHER" id="PTHR21340:SF7">
    <property type="entry name" value="NUDIX HYDROLASE DOMAIN-CONTAINING PROTEIN"/>
    <property type="match status" value="1"/>
</dbReference>
<dbReference type="PROSITE" id="PS51462">
    <property type="entry name" value="NUDIX"/>
    <property type="match status" value="1"/>
</dbReference>
<dbReference type="InterPro" id="IPR000086">
    <property type="entry name" value="NUDIX_hydrolase_dom"/>
</dbReference>
<feature type="domain" description="Nudix hydrolase" evidence="1">
    <location>
        <begin position="6"/>
        <end position="155"/>
    </location>
</feature>
<comment type="caution">
    <text evidence="2">The sequence shown here is derived from an EMBL/GenBank/DDBJ whole genome shotgun (WGS) entry which is preliminary data.</text>
</comment>
<dbReference type="CDD" id="cd04662">
    <property type="entry name" value="NUDIX_Hydrolase"/>
    <property type="match status" value="1"/>
</dbReference>
<protein>
    <submittedName>
        <fullName evidence="2">NUDIX domain-containing protein</fullName>
    </submittedName>
</protein>
<evidence type="ECO:0000313" key="3">
    <source>
        <dbReference type="Proteomes" id="UP000550729"/>
    </source>
</evidence>
<gene>
    <name evidence="2" type="ORF">HH308_03180</name>
</gene>
<dbReference type="SUPFAM" id="SSF55811">
    <property type="entry name" value="Nudix"/>
    <property type="match status" value="1"/>
</dbReference>
<proteinExistence type="predicted"/>
<keyword evidence="3" id="KW-1185">Reference proteome</keyword>
<evidence type="ECO:0000259" key="1">
    <source>
        <dbReference type="PROSITE" id="PS51462"/>
    </source>
</evidence>